<protein>
    <submittedName>
        <fullName evidence="3">IS3 family transposase</fullName>
    </submittedName>
</protein>
<dbReference type="GO" id="GO:0015074">
    <property type="term" value="P:DNA integration"/>
    <property type="evidence" value="ECO:0007669"/>
    <property type="project" value="InterPro"/>
</dbReference>
<gene>
    <name evidence="3" type="ORF">E3O11_15005</name>
</gene>
<evidence type="ECO:0000313" key="4">
    <source>
        <dbReference type="Proteomes" id="UP000297963"/>
    </source>
</evidence>
<feature type="compositionally biased region" description="Pro residues" evidence="1">
    <location>
        <begin position="37"/>
        <end position="50"/>
    </location>
</feature>
<accession>A0A4R8VIU3</accession>
<dbReference type="InterPro" id="IPR050900">
    <property type="entry name" value="Transposase_IS3/IS150/IS904"/>
</dbReference>
<dbReference type="Gene3D" id="3.30.420.10">
    <property type="entry name" value="Ribonuclease H-like superfamily/Ribonuclease H"/>
    <property type="match status" value="1"/>
</dbReference>
<proteinExistence type="predicted"/>
<dbReference type="InterPro" id="IPR012337">
    <property type="entry name" value="RNaseH-like_sf"/>
</dbReference>
<organism evidence="3 4">
    <name type="scientific">Cryobacterium levicorallinum</name>
    <dbReference type="NCBI Taxonomy" id="995038"/>
    <lineage>
        <taxon>Bacteria</taxon>
        <taxon>Bacillati</taxon>
        <taxon>Actinomycetota</taxon>
        <taxon>Actinomycetes</taxon>
        <taxon>Micrococcales</taxon>
        <taxon>Microbacteriaceae</taxon>
        <taxon>Cryobacterium</taxon>
    </lineage>
</organism>
<sequence>MIDATITELVPLVGTRDACLAVGRSRATHYRQHPRSPRPPSSPRPRPQPAKQPRALTELECAAVLEVLRSERFVDKAPAEIQAILLDEGTYLCSVATMYRLLRAHGETGERRAQAAHPARIKPELIATGPNMTWSWDITKLKGPAKWSYFHLYTIIDIYSRYVVGWMVATRESAELAERLLFDTIQKQNIRRDQLTIHSDNGSSMASKPVAFLLADLGVTKSHSRPHTSNDNPFSESHFKILKYRPEFPDRFSSLAEARSFCTEFYDWYNHEHRHSGIGMHTPFNLHHGRAPAIQHARARVLTTAYAAHPERFVRHHPTPLTFPTTTWINEPLKAGTNSMTT</sequence>
<dbReference type="Pfam" id="PF00665">
    <property type="entry name" value="rve"/>
    <property type="match status" value="1"/>
</dbReference>
<dbReference type="PROSITE" id="PS50994">
    <property type="entry name" value="INTEGRASE"/>
    <property type="match status" value="1"/>
</dbReference>
<dbReference type="InterPro" id="IPR048020">
    <property type="entry name" value="Transpos_IS3"/>
</dbReference>
<dbReference type="PANTHER" id="PTHR46889">
    <property type="entry name" value="TRANSPOSASE INSF FOR INSERTION SEQUENCE IS3B-RELATED"/>
    <property type="match status" value="1"/>
</dbReference>
<comment type="caution">
    <text evidence="3">The sequence shown here is derived from an EMBL/GenBank/DDBJ whole genome shotgun (WGS) entry which is preliminary data.</text>
</comment>
<dbReference type="GO" id="GO:0003676">
    <property type="term" value="F:nucleic acid binding"/>
    <property type="evidence" value="ECO:0007669"/>
    <property type="project" value="InterPro"/>
</dbReference>
<evidence type="ECO:0000313" key="3">
    <source>
        <dbReference type="EMBL" id="TFB82481.1"/>
    </source>
</evidence>
<reference evidence="3 4" key="1">
    <citation type="submission" date="2019-03" db="EMBL/GenBank/DDBJ databases">
        <title>Genomics of glacier-inhabiting Cryobacterium strains.</title>
        <authorList>
            <person name="Liu Q."/>
            <person name="Xin Y.-H."/>
        </authorList>
    </citation>
    <scope>NUCLEOTIDE SEQUENCE [LARGE SCALE GENOMIC DNA]</scope>
    <source>
        <strain evidence="3 4">Hh34</strain>
    </source>
</reference>
<dbReference type="Proteomes" id="UP000297963">
    <property type="component" value="Unassembled WGS sequence"/>
</dbReference>
<dbReference type="AlphaFoldDB" id="A0A4R8VIU3"/>
<evidence type="ECO:0000259" key="2">
    <source>
        <dbReference type="PROSITE" id="PS50994"/>
    </source>
</evidence>
<dbReference type="SUPFAM" id="SSF53098">
    <property type="entry name" value="Ribonuclease H-like"/>
    <property type="match status" value="1"/>
</dbReference>
<dbReference type="InterPro" id="IPR001584">
    <property type="entry name" value="Integrase_cat-core"/>
</dbReference>
<dbReference type="EMBL" id="SOFE01000024">
    <property type="protein sequence ID" value="TFB82481.1"/>
    <property type="molecule type" value="Genomic_DNA"/>
</dbReference>
<name>A0A4R8VIU3_9MICO</name>
<dbReference type="InterPro" id="IPR036397">
    <property type="entry name" value="RNaseH_sf"/>
</dbReference>
<dbReference type="NCBIfam" id="NF033516">
    <property type="entry name" value="transpos_IS3"/>
    <property type="match status" value="1"/>
</dbReference>
<feature type="region of interest" description="Disordered" evidence="1">
    <location>
        <begin position="24"/>
        <end position="53"/>
    </location>
</feature>
<dbReference type="PANTHER" id="PTHR46889:SF4">
    <property type="entry name" value="TRANSPOSASE INSO FOR INSERTION SEQUENCE ELEMENT IS911B-RELATED"/>
    <property type="match status" value="1"/>
</dbReference>
<feature type="compositionally biased region" description="Basic residues" evidence="1">
    <location>
        <begin position="26"/>
        <end position="36"/>
    </location>
</feature>
<feature type="domain" description="Integrase catalytic" evidence="2">
    <location>
        <begin position="126"/>
        <end position="291"/>
    </location>
</feature>
<evidence type="ECO:0000256" key="1">
    <source>
        <dbReference type="SAM" id="MobiDB-lite"/>
    </source>
</evidence>